<evidence type="ECO:0000313" key="4">
    <source>
        <dbReference type="Proteomes" id="UP000292547"/>
    </source>
</evidence>
<keyword evidence="2" id="KW-0812">Transmembrane</keyword>
<dbReference type="GeneID" id="300102965"/>
<dbReference type="AlphaFoldDB" id="A0A4P6U511"/>
<reference evidence="3 4" key="1">
    <citation type="submission" date="2018-08" db="EMBL/GenBank/DDBJ databases">
        <title>The complete genome sequence of Streptomyces seoulensis, a pioneer strain for nickel superoxide dismutase discovery.</title>
        <authorList>
            <person name="Shin J."/>
            <person name="Lee J.-S."/>
            <person name="Lee E.-J."/>
            <person name="Youn H.-D."/>
        </authorList>
    </citation>
    <scope>NUCLEOTIDE SEQUENCE [LARGE SCALE GENOMIC DNA]</scope>
    <source>
        <strain evidence="3 4">KCTC 9819</strain>
        <plasmid evidence="3 4">unnamed</plasmid>
    </source>
</reference>
<organism evidence="3 4">
    <name type="scientific">Streptomyces seoulensis</name>
    <dbReference type="NCBI Taxonomy" id="73044"/>
    <lineage>
        <taxon>Bacteria</taxon>
        <taxon>Bacillati</taxon>
        <taxon>Actinomycetota</taxon>
        <taxon>Actinomycetes</taxon>
        <taxon>Kitasatosporales</taxon>
        <taxon>Streptomycetaceae</taxon>
        <taxon>Streptomyces</taxon>
    </lineage>
</organism>
<keyword evidence="3" id="KW-0614">Plasmid</keyword>
<dbReference type="RefSeq" id="WP_037775746.1">
    <property type="nucleotide sequence ID" value="NZ_CP032230.1"/>
</dbReference>
<proteinExistence type="predicted"/>
<dbReference type="KEGG" id="sseo:D0Z67_29135"/>
<dbReference type="OrthoDB" id="4158356at2"/>
<gene>
    <name evidence="3" type="ORF">D0Z67_29135</name>
</gene>
<feature type="compositionally biased region" description="Pro residues" evidence="1">
    <location>
        <begin position="1"/>
        <end position="10"/>
    </location>
</feature>
<evidence type="ECO:0000313" key="3">
    <source>
        <dbReference type="EMBL" id="QBJ94437.1"/>
    </source>
</evidence>
<geneLocation type="plasmid" evidence="3">
    <name>unnamed</name>
</geneLocation>
<feature type="transmembrane region" description="Helical" evidence="2">
    <location>
        <begin position="113"/>
        <end position="133"/>
    </location>
</feature>
<name>A0A4P6U511_STRSO</name>
<keyword evidence="4" id="KW-1185">Reference proteome</keyword>
<feature type="region of interest" description="Disordered" evidence="1">
    <location>
        <begin position="44"/>
        <end position="75"/>
    </location>
</feature>
<keyword evidence="2" id="KW-0472">Membrane</keyword>
<keyword evidence="2" id="KW-1133">Transmembrane helix</keyword>
<dbReference type="Proteomes" id="UP000292547">
    <property type="component" value="Plasmid unnamed"/>
</dbReference>
<dbReference type="EMBL" id="CP032230">
    <property type="protein sequence ID" value="QBJ94437.1"/>
    <property type="molecule type" value="Genomic_DNA"/>
</dbReference>
<evidence type="ECO:0000256" key="1">
    <source>
        <dbReference type="SAM" id="MobiDB-lite"/>
    </source>
</evidence>
<evidence type="ECO:0000256" key="2">
    <source>
        <dbReference type="SAM" id="Phobius"/>
    </source>
</evidence>
<feature type="transmembrane region" description="Helical" evidence="2">
    <location>
        <begin position="82"/>
        <end position="107"/>
    </location>
</feature>
<protein>
    <submittedName>
        <fullName evidence="3">Uncharacterized protein</fullName>
    </submittedName>
</protein>
<sequence length="184" mass="19339">MNRLPEPPGRQPHATQAGQPTTNTAAQAFLADLESAFTTTNTAKTTPTAYRDDTLPATYTTGPTAPVPQPGRPPMSQRAVDLNTTILCTGIASLPIGGMTSLVVYTLGQVDPAALAIAAAAPATIALPILALARFLRRARQVVEAAPPVIHQHYTGTVHQDTRTVNSTNRGLWASNRNQLPAGD</sequence>
<accession>A0A4P6U511</accession>
<feature type="region of interest" description="Disordered" evidence="1">
    <location>
        <begin position="1"/>
        <end position="21"/>
    </location>
</feature>